<proteinExistence type="predicted"/>
<organism evidence="3 4">
    <name type="scientific">Pontibacter populi</name>
    <dbReference type="NCBI Taxonomy" id="890055"/>
    <lineage>
        <taxon>Bacteria</taxon>
        <taxon>Pseudomonadati</taxon>
        <taxon>Bacteroidota</taxon>
        <taxon>Cytophagia</taxon>
        <taxon>Cytophagales</taxon>
        <taxon>Hymenobacteraceae</taxon>
        <taxon>Pontibacter</taxon>
    </lineage>
</organism>
<keyword evidence="1" id="KW-1133">Transmembrane helix</keyword>
<keyword evidence="1" id="KW-0812">Transmembrane</keyword>
<protein>
    <submittedName>
        <fullName evidence="3">M56 family metallopeptidase</fullName>
    </submittedName>
</protein>
<dbReference type="PANTHER" id="PTHR34978">
    <property type="entry name" value="POSSIBLE SENSOR-TRANSDUCER PROTEIN BLAR"/>
    <property type="match status" value="1"/>
</dbReference>
<keyword evidence="1" id="KW-0472">Membrane</keyword>
<feature type="transmembrane region" description="Helical" evidence="1">
    <location>
        <begin position="273"/>
        <end position="291"/>
    </location>
</feature>
<dbReference type="Proteomes" id="UP001476807">
    <property type="component" value="Unassembled WGS sequence"/>
</dbReference>
<dbReference type="EMBL" id="JBEOKT010000004">
    <property type="protein sequence ID" value="MER2996999.1"/>
    <property type="molecule type" value="Genomic_DNA"/>
</dbReference>
<sequence length="325" mass="36713">MEATYNYLIQSGLCMLLLYLFYMLVLRNFPKPGYNRMYLLATPIVALAIPLLNIPLPFLPLYHLAPALATVQLSEVTVTGYLPEAEANTGFIVSGATIVCVLYSFAVTALLARLGVQLFRLKKLVAMATPLTTLDGYATVLQTDNNYATFAFLNYIFVSQQQHLTEQEKQQIIAHELAHVKLRHTYDVLFYELLTAFLWFNPLIWLLKTELRDVHEYQADADVISVYQPQAYTTLLAKEALYKTGIPVGSYFQKPQVFKRLHMLRKHGQKAGVLRPLLVLPLLLALLFFFSSGDVTADMTMPATQTTPPVQAQTIAETTQQMRKL</sequence>
<feature type="transmembrane region" description="Helical" evidence="1">
    <location>
        <begin position="91"/>
        <end position="112"/>
    </location>
</feature>
<evidence type="ECO:0000256" key="1">
    <source>
        <dbReference type="SAM" id="Phobius"/>
    </source>
</evidence>
<name>A0ABV1RRJ2_9BACT</name>
<accession>A0ABV1RRJ2</accession>
<dbReference type="InterPro" id="IPR052173">
    <property type="entry name" value="Beta-lactam_resp_regulator"/>
</dbReference>
<feature type="domain" description="Peptidase M56" evidence="2">
    <location>
        <begin position="154"/>
        <end position="233"/>
    </location>
</feature>
<keyword evidence="4" id="KW-1185">Reference proteome</keyword>
<feature type="transmembrane region" description="Helical" evidence="1">
    <location>
        <begin position="188"/>
        <end position="207"/>
    </location>
</feature>
<dbReference type="Pfam" id="PF05569">
    <property type="entry name" value="Peptidase_M56"/>
    <property type="match status" value="1"/>
</dbReference>
<evidence type="ECO:0000259" key="2">
    <source>
        <dbReference type="Pfam" id="PF05569"/>
    </source>
</evidence>
<comment type="caution">
    <text evidence="3">The sequence shown here is derived from an EMBL/GenBank/DDBJ whole genome shotgun (WGS) entry which is preliminary data.</text>
</comment>
<evidence type="ECO:0000313" key="3">
    <source>
        <dbReference type="EMBL" id="MER2996999.1"/>
    </source>
</evidence>
<evidence type="ECO:0000313" key="4">
    <source>
        <dbReference type="Proteomes" id="UP001476807"/>
    </source>
</evidence>
<feature type="transmembrane region" description="Helical" evidence="1">
    <location>
        <begin position="37"/>
        <end position="56"/>
    </location>
</feature>
<reference evidence="3 4" key="1">
    <citation type="submission" date="2024-06" db="EMBL/GenBank/DDBJ databases">
        <title>Pontibacter populi HYL7-15.</title>
        <authorList>
            <person name="Kim M.K."/>
        </authorList>
    </citation>
    <scope>NUCLEOTIDE SEQUENCE [LARGE SCALE GENOMIC DNA]</scope>
    <source>
        <strain evidence="3 4">HYL7-15</strain>
    </source>
</reference>
<dbReference type="PANTHER" id="PTHR34978:SF3">
    <property type="entry name" value="SLR0241 PROTEIN"/>
    <property type="match status" value="1"/>
</dbReference>
<dbReference type="InterPro" id="IPR008756">
    <property type="entry name" value="Peptidase_M56"/>
</dbReference>
<dbReference type="RefSeq" id="WP_350411352.1">
    <property type="nucleotide sequence ID" value="NZ_JBEOKT010000004.1"/>
</dbReference>
<gene>
    <name evidence="3" type="ORF">ABS362_05540</name>
</gene>
<feature type="transmembrane region" description="Helical" evidence="1">
    <location>
        <begin position="6"/>
        <end position="25"/>
    </location>
</feature>